<keyword evidence="2" id="KW-0349">Heme</keyword>
<dbReference type="OrthoDB" id="823504at2759"/>
<dbReference type="PRINTS" id="PR00457">
    <property type="entry name" value="ANPEROXIDASE"/>
</dbReference>
<keyword evidence="2" id="KW-0408">Iron</keyword>
<dbReference type="EMBL" id="JAACXV010007848">
    <property type="protein sequence ID" value="KAF7276266.1"/>
    <property type="molecule type" value="Genomic_DNA"/>
</dbReference>
<keyword evidence="1" id="KW-0560">Oxidoreductase</keyword>
<accession>A0A834M8Z5</accession>
<keyword evidence="4" id="KW-1185">Reference proteome</keyword>
<dbReference type="GO" id="GO:0006979">
    <property type="term" value="P:response to oxidative stress"/>
    <property type="evidence" value="ECO:0007669"/>
    <property type="project" value="InterPro"/>
</dbReference>
<dbReference type="InterPro" id="IPR037120">
    <property type="entry name" value="Haem_peroxidase_sf_animal"/>
</dbReference>
<evidence type="ECO:0000313" key="4">
    <source>
        <dbReference type="Proteomes" id="UP000625711"/>
    </source>
</evidence>
<keyword evidence="2" id="KW-0479">Metal-binding</keyword>
<reference evidence="3" key="1">
    <citation type="submission" date="2020-08" db="EMBL/GenBank/DDBJ databases">
        <title>Genome sequencing and assembly of the red palm weevil Rhynchophorus ferrugineus.</title>
        <authorList>
            <person name="Dias G.B."/>
            <person name="Bergman C.M."/>
            <person name="Manee M."/>
        </authorList>
    </citation>
    <scope>NUCLEOTIDE SEQUENCE</scope>
    <source>
        <strain evidence="3">AA-2017</strain>
        <tissue evidence="3">Whole larva</tissue>
    </source>
</reference>
<dbReference type="PROSITE" id="PS50292">
    <property type="entry name" value="PEROXIDASE_3"/>
    <property type="match status" value="1"/>
</dbReference>
<evidence type="ECO:0008006" key="5">
    <source>
        <dbReference type="Google" id="ProtNLM"/>
    </source>
</evidence>
<dbReference type="SUPFAM" id="SSF48113">
    <property type="entry name" value="Heme-dependent peroxidases"/>
    <property type="match status" value="1"/>
</dbReference>
<dbReference type="AlphaFoldDB" id="A0A834M8Z5"/>
<evidence type="ECO:0000313" key="3">
    <source>
        <dbReference type="EMBL" id="KAF7276266.1"/>
    </source>
</evidence>
<dbReference type="GO" id="GO:0004601">
    <property type="term" value="F:peroxidase activity"/>
    <property type="evidence" value="ECO:0007669"/>
    <property type="project" value="UniProtKB-KW"/>
</dbReference>
<keyword evidence="1" id="KW-0575">Peroxidase</keyword>
<dbReference type="PANTHER" id="PTHR11475:SF86">
    <property type="entry name" value="PEROXIDASE"/>
    <property type="match status" value="1"/>
</dbReference>
<evidence type="ECO:0000256" key="2">
    <source>
        <dbReference type="PIRSR" id="PIRSR619791-2"/>
    </source>
</evidence>
<dbReference type="Proteomes" id="UP000625711">
    <property type="component" value="Unassembled WGS sequence"/>
</dbReference>
<protein>
    <recommendedName>
        <fullName evidence="5">Peroxidase</fullName>
    </recommendedName>
</protein>
<feature type="non-terminal residue" evidence="3">
    <location>
        <position position="1"/>
    </location>
</feature>
<proteinExistence type="predicted"/>
<name>A0A834M8Z5_RHYFE</name>
<dbReference type="PANTHER" id="PTHR11475">
    <property type="entry name" value="OXIDASE/PEROXIDASE"/>
    <property type="match status" value="1"/>
</dbReference>
<sequence>MLLTAVNHYLDLSIVYGNNDITNQQVRLFQGGRLRTDVRNNKEWLPRNQNVSAVCTLLNPNEPCYMAGDSRVNQNPQLTVLQTLLLREHNRLANALAQLNPHWDDETIFQEARKINIAQHQHISYYEWLPIFIGLDNSLKNKIVFRTKGYVNDYNPSVDPSILNEHATAAFRFFHTLIAGQLDLVSEKRNSYGSVRLSDWFNRPAVLEQGNNFDELTRGLATQPELAADAYHDREITLNWLRQPGQQLGQDLKAICIQRNRDHGLASYNDYRHFCGLPRARSFLDFSDVISIDNVNRLETLYEHPDDVDLTVGGSLERIVPGTLAGPTFLCILTEQFFRTRAGDRFWFENSGDS</sequence>
<dbReference type="Gene3D" id="1.10.640.10">
    <property type="entry name" value="Haem peroxidase domain superfamily, animal type"/>
    <property type="match status" value="1"/>
</dbReference>
<dbReference type="CDD" id="cd09823">
    <property type="entry name" value="peroxinectin_like"/>
    <property type="match status" value="1"/>
</dbReference>
<dbReference type="GO" id="GO:0020037">
    <property type="term" value="F:heme binding"/>
    <property type="evidence" value="ECO:0007669"/>
    <property type="project" value="InterPro"/>
</dbReference>
<dbReference type="GO" id="GO:0046872">
    <property type="term" value="F:metal ion binding"/>
    <property type="evidence" value="ECO:0007669"/>
    <property type="project" value="UniProtKB-KW"/>
</dbReference>
<comment type="caution">
    <text evidence="3">The sequence shown here is derived from an EMBL/GenBank/DDBJ whole genome shotgun (WGS) entry which is preliminary data.</text>
</comment>
<gene>
    <name evidence="3" type="ORF">GWI33_010721</name>
</gene>
<evidence type="ECO:0000256" key="1">
    <source>
        <dbReference type="ARBA" id="ARBA00022559"/>
    </source>
</evidence>
<dbReference type="InterPro" id="IPR010255">
    <property type="entry name" value="Haem_peroxidase_sf"/>
</dbReference>
<feature type="binding site" description="axial binding residue" evidence="2">
    <location>
        <position position="175"/>
    </location>
    <ligand>
        <name>heme b</name>
        <dbReference type="ChEBI" id="CHEBI:60344"/>
    </ligand>
    <ligandPart>
        <name>Fe</name>
        <dbReference type="ChEBI" id="CHEBI:18248"/>
    </ligandPart>
</feature>
<dbReference type="Pfam" id="PF03098">
    <property type="entry name" value="An_peroxidase"/>
    <property type="match status" value="1"/>
</dbReference>
<organism evidence="3 4">
    <name type="scientific">Rhynchophorus ferrugineus</name>
    <name type="common">Red palm weevil</name>
    <name type="synonym">Curculio ferrugineus</name>
    <dbReference type="NCBI Taxonomy" id="354439"/>
    <lineage>
        <taxon>Eukaryota</taxon>
        <taxon>Metazoa</taxon>
        <taxon>Ecdysozoa</taxon>
        <taxon>Arthropoda</taxon>
        <taxon>Hexapoda</taxon>
        <taxon>Insecta</taxon>
        <taxon>Pterygota</taxon>
        <taxon>Neoptera</taxon>
        <taxon>Endopterygota</taxon>
        <taxon>Coleoptera</taxon>
        <taxon>Polyphaga</taxon>
        <taxon>Cucujiformia</taxon>
        <taxon>Curculionidae</taxon>
        <taxon>Dryophthorinae</taxon>
        <taxon>Rhynchophorus</taxon>
    </lineage>
</organism>
<dbReference type="InterPro" id="IPR019791">
    <property type="entry name" value="Haem_peroxidase_animal"/>
</dbReference>